<dbReference type="SUPFAM" id="SSF57667">
    <property type="entry name" value="beta-beta-alpha zinc fingers"/>
    <property type="match status" value="2"/>
</dbReference>
<dbReference type="FunFam" id="3.30.160.60:FF:001301">
    <property type="entry name" value="Blast:Protein hunchback"/>
    <property type="match status" value="1"/>
</dbReference>
<dbReference type="WBParaSite" id="HNAJ_0001230401-mRNA-1">
    <property type="protein sequence ID" value="HNAJ_0001230401-mRNA-1"/>
    <property type="gene ID" value="HNAJ_0001230401"/>
</dbReference>
<proteinExistence type="inferred from homology"/>
<feature type="domain" description="C2H2-type" evidence="12">
    <location>
        <begin position="125"/>
        <end position="152"/>
    </location>
</feature>
<dbReference type="GO" id="GO:0040034">
    <property type="term" value="P:regulation of development, heterochronic"/>
    <property type="evidence" value="ECO:0007669"/>
    <property type="project" value="UniProtKB-ARBA"/>
</dbReference>
<evidence type="ECO:0000256" key="3">
    <source>
        <dbReference type="ARBA" id="ARBA00022473"/>
    </source>
</evidence>
<keyword evidence="5" id="KW-0677">Repeat</keyword>
<evidence type="ECO:0000256" key="7">
    <source>
        <dbReference type="ARBA" id="ARBA00022833"/>
    </source>
</evidence>
<dbReference type="Proteomes" id="UP000278807">
    <property type="component" value="Unassembled WGS sequence"/>
</dbReference>
<keyword evidence="4" id="KW-0479">Metal-binding</keyword>
<dbReference type="InterPro" id="IPR013087">
    <property type="entry name" value="Znf_C2H2_type"/>
</dbReference>
<feature type="domain" description="C2H2-type" evidence="12">
    <location>
        <begin position="79"/>
        <end position="107"/>
    </location>
</feature>
<evidence type="ECO:0000256" key="11">
    <source>
        <dbReference type="SAM" id="MobiDB-lite"/>
    </source>
</evidence>
<keyword evidence="3" id="KW-0217">Developmental protein</keyword>
<reference evidence="15" key="1">
    <citation type="submission" date="2017-02" db="UniProtKB">
        <authorList>
            <consortium name="WormBaseParasite"/>
        </authorList>
    </citation>
    <scope>IDENTIFICATION</scope>
</reference>
<sequence length="435" mass="49042">MRAASDWPSTRSDKKQDNTTLKDSSVGMNYLRCSPEVRRFCVLYSNFLEVVINDLEMGIDIDGTNQLELLEHLRNHYPYHCDLCDYASRTQGRLRHHKAAFHSEIQPKNYSGKSSNRPTKSGRTYKCKDCDFSAQDKPDLWRHIRVHMKPERMLECSFCPFVTELAHHFDYHMKNHSGKKPFECDKCNYRCVNKSMLNSHRKSHSNIYQYRCTECRYASKYLHSLKLHLLKHENAVAVVLNADGSLPANAVPSPAQPRGNNQQTPQLLPPLSSNVPPFLPFQFNPLSMPPASHSPMTPSLGFPPGIFPPFPPPPPNLTLKHGSIQTPVFNNLLSGLFSESQPQITPSSSAQLDETPLDLSAPKGSTIETEERESVKPSEYGCSLCSIQLPDSQSASKHLALHDPSDPTRCRSCGFRCDPPVTLNNHLKDSKKCSE</sequence>
<dbReference type="EMBL" id="UZAE01014183">
    <property type="protein sequence ID" value="VDO12688.1"/>
    <property type="molecule type" value="Genomic_DNA"/>
</dbReference>
<evidence type="ECO:0000256" key="4">
    <source>
        <dbReference type="ARBA" id="ARBA00022723"/>
    </source>
</evidence>
<feature type="region of interest" description="Disordered" evidence="11">
    <location>
        <begin position="249"/>
        <end position="271"/>
    </location>
</feature>
<evidence type="ECO:0000313" key="14">
    <source>
        <dbReference type="Proteomes" id="UP000278807"/>
    </source>
</evidence>
<dbReference type="PROSITE" id="PS00028">
    <property type="entry name" value="ZINC_FINGER_C2H2_1"/>
    <property type="match status" value="2"/>
</dbReference>
<evidence type="ECO:0000256" key="5">
    <source>
        <dbReference type="ARBA" id="ARBA00022737"/>
    </source>
</evidence>
<evidence type="ECO:0000256" key="9">
    <source>
        <dbReference type="ARBA" id="ARBA00023242"/>
    </source>
</evidence>
<dbReference type="AlphaFoldDB" id="A0A0R3TWR8"/>
<evidence type="ECO:0000256" key="1">
    <source>
        <dbReference type="ARBA" id="ARBA00004123"/>
    </source>
</evidence>
<protein>
    <submittedName>
        <fullName evidence="15">Protein hunchback</fullName>
    </submittedName>
</protein>
<dbReference type="GO" id="GO:0005634">
    <property type="term" value="C:nucleus"/>
    <property type="evidence" value="ECO:0007669"/>
    <property type="project" value="UniProtKB-SubCell"/>
</dbReference>
<dbReference type="GO" id="GO:0000978">
    <property type="term" value="F:RNA polymerase II cis-regulatory region sequence-specific DNA binding"/>
    <property type="evidence" value="ECO:0007669"/>
    <property type="project" value="TreeGrafter"/>
</dbReference>
<evidence type="ECO:0000313" key="13">
    <source>
        <dbReference type="EMBL" id="VDO12688.1"/>
    </source>
</evidence>
<feature type="compositionally biased region" description="Polar residues" evidence="11">
    <location>
        <begin position="339"/>
        <end position="352"/>
    </location>
</feature>
<dbReference type="GO" id="GO:0001228">
    <property type="term" value="F:DNA-binding transcription activator activity, RNA polymerase II-specific"/>
    <property type="evidence" value="ECO:0007669"/>
    <property type="project" value="TreeGrafter"/>
</dbReference>
<dbReference type="Gene3D" id="3.30.160.60">
    <property type="entry name" value="Classic Zinc Finger"/>
    <property type="match status" value="3"/>
</dbReference>
<dbReference type="PANTHER" id="PTHR24393">
    <property type="entry name" value="ZINC FINGER PROTEIN"/>
    <property type="match status" value="1"/>
</dbReference>
<keyword evidence="14" id="KW-1185">Reference proteome</keyword>
<keyword evidence="7" id="KW-0862">Zinc</keyword>
<reference evidence="13 14" key="2">
    <citation type="submission" date="2018-11" db="EMBL/GenBank/DDBJ databases">
        <authorList>
            <consortium name="Pathogen Informatics"/>
        </authorList>
    </citation>
    <scope>NUCLEOTIDE SEQUENCE [LARGE SCALE GENOMIC DNA]</scope>
</reference>
<gene>
    <name evidence="13" type="ORF">HNAJ_LOCUS12291</name>
</gene>
<name>A0A0R3TWR8_RODNA</name>
<comment type="similarity">
    <text evidence="2">Belongs to the hunchback C2H2-type zinc-finger protein family.</text>
</comment>
<dbReference type="PROSITE" id="PS50157">
    <property type="entry name" value="ZINC_FINGER_C2H2_2"/>
    <property type="match status" value="4"/>
</dbReference>
<dbReference type="GO" id="GO:0000122">
    <property type="term" value="P:negative regulation of transcription by RNA polymerase II"/>
    <property type="evidence" value="ECO:0007669"/>
    <property type="project" value="UniProtKB-ARBA"/>
</dbReference>
<evidence type="ECO:0000259" key="12">
    <source>
        <dbReference type="PROSITE" id="PS50157"/>
    </source>
</evidence>
<dbReference type="OrthoDB" id="10015593at2759"/>
<keyword evidence="8" id="KW-0238">DNA-binding</keyword>
<dbReference type="GO" id="GO:0008270">
    <property type="term" value="F:zinc ion binding"/>
    <property type="evidence" value="ECO:0007669"/>
    <property type="project" value="UniProtKB-KW"/>
</dbReference>
<evidence type="ECO:0000256" key="8">
    <source>
        <dbReference type="ARBA" id="ARBA00023125"/>
    </source>
</evidence>
<dbReference type="SMART" id="SM00355">
    <property type="entry name" value="ZnF_C2H2"/>
    <property type="match status" value="6"/>
</dbReference>
<dbReference type="Pfam" id="PF13909">
    <property type="entry name" value="zf-H2C2_5"/>
    <property type="match status" value="1"/>
</dbReference>
<evidence type="ECO:0000256" key="2">
    <source>
        <dbReference type="ARBA" id="ARBA00007746"/>
    </source>
</evidence>
<evidence type="ECO:0000313" key="15">
    <source>
        <dbReference type="WBParaSite" id="HNAJ_0001230401-mRNA-1"/>
    </source>
</evidence>
<feature type="region of interest" description="Disordered" evidence="11">
    <location>
        <begin position="1"/>
        <end position="21"/>
    </location>
</feature>
<feature type="region of interest" description="Disordered" evidence="11">
    <location>
        <begin position="339"/>
        <end position="373"/>
    </location>
</feature>
<dbReference type="InterPro" id="IPR036236">
    <property type="entry name" value="Znf_C2H2_sf"/>
</dbReference>
<dbReference type="STRING" id="102285.A0A0R3TWR8"/>
<comment type="subcellular location">
    <subcellularLocation>
        <location evidence="1">Nucleus</location>
    </subcellularLocation>
</comment>
<organism evidence="15">
    <name type="scientific">Rodentolepis nana</name>
    <name type="common">Dwarf tapeworm</name>
    <name type="synonym">Hymenolepis nana</name>
    <dbReference type="NCBI Taxonomy" id="102285"/>
    <lineage>
        <taxon>Eukaryota</taxon>
        <taxon>Metazoa</taxon>
        <taxon>Spiralia</taxon>
        <taxon>Lophotrochozoa</taxon>
        <taxon>Platyhelminthes</taxon>
        <taxon>Cestoda</taxon>
        <taxon>Eucestoda</taxon>
        <taxon>Cyclophyllidea</taxon>
        <taxon>Hymenolepididae</taxon>
        <taxon>Rodentolepis</taxon>
    </lineage>
</organism>
<feature type="domain" description="C2H2-type" evidence="12">
    <location>
        <begin position="154"/>
        <end position="181"/>
    </location>
</feature>
<keyword evidence="6 10" id="KW-0863">Zinc-finger</keyword>
<dbReference type="PANTHER" id="PTHR24393:SF163">
    <property type="entry name" value="GASTRULA ZINC FINGER PROTEIN XLCGF7.1-LIKE"/>
    <property type="match status" value="1"/>
</dbReference>
<feature type="domain" description="C2H2-type" evidence="12">
    <location>
        <begin position="182"/>
        <end position="209"/>
    </location>
</feature>
<keyword evidence="9" id="KW-0539">Nucleus</keyword>
<evidence type="ECO:0000256" key="10">
    <source>
        <dbReference type="PROSITE-ProRule" id="PRU00042"/>
    </source>
</evidence>
<feature type="compositionally biased region" description="Polar residues" evidence="11">
    <location>
        <begin position="258"/>
        <end position="271"/>
    </location>
</feature>
<evidence type="ECO:0000256" key="6">
    <source>
        <dbReference type="ARBA" id="ARBA00022771"/>
    </source>
</evidence>
<accession>A0A0R3TWR8</accession>